<name>A0A0A9FIT0_ARUDO</name>
<accession>A0A0A9FIT0</accession>
<proteinExistence type="predicted"/>
<organism evidence="2">
    <name type="scientific">Arundo donax</name>
    <name type="common">Giant reed</name>
    <name type="synonym">Donax arundinaceus</name>
    <dbReference type="NCBI Taxonomy" id="35708"/>
    <lineage>
        <taxon>Eukaryota</taxon>
        <taxon>Viridiplantae</taxon>
        <taxon>Streptophyta</taxon>
        <taxon>Embryophyta</taxon>
        <taxon>Tracheophyta</taxon>
        <taxon>Spermatophyta</taxon>
        <taxon>Magnoliopsida</taxon>
        <taxon>Liliopsida</taxon>
        <taxon>Poales</taxon>
        <taxon>Poaceae</taxon>
        <taxon>PACMAD clade</taxon>
        <taxon>Arundinoideae</taxon>
        <taxon>Arundineae</taxon>
        <taxon>Arundo</taxon>
    </lineage>
</organism>
<feature type="compositionally biased region" description="Basic and acidic residues" evidence="1">
    <location>
        <begin position="109"/>
        <end position="133"/>
    </location>
</feature>
<reference evidence="2" key="1">
    <citation type="submission" date="2014-09" db="EMBL/GenBank/DDBJ databases">
        <authorList>
            <person name="Magalhaes I.L.F."/>
            <person name="Oliveira U."/>
            <person name="Santos F.R."/>
            <person name="Vidigal T.H.D.A."/>
            <person name="Brescovit A.D."/>
            <person name="Santos A.J."/>
        </authorList>
    </citation>
    <scope>NUCLEOTIDE SEQUENCE</scope>
    <source>
        <tissue evidence="2">Shoot tissue taken approximately 20 cm above the soil surface</tissue>
    </source>
</reference>
<evidence type="ECO:0000256" key="1">
    <source>
        <dbReference type="SAM" id="MobiDB-lite"/>
    </source>
</evidence>
<feature type="region of interest" description="Disordered" evidence="1">
    <location>
        <begin position="84"/>
        <end position="140"/>
    </location>
</feature>
<protein>
    <submittedName>
        <fullName evidence="2">Uncharacterized protein</fullName>
    </submittedName>
</protein>
<feature type="compositionally biased region" description="Basic residues" evidence="1">
    <location>
        <begin position="91"/>
        <end position="106"/>
    </location>
</feature>
<dbReference type="EMBL" id="GBRH01187860">
    <property type="protein sequence ID" value="JAE10036.1"/>
    <property type="molecule type" value="Transcribed_RNA"/>
</dbReference>
<feature type="region of interest" description="Disordered" evidence="1">
    <location>
        <begin position="197"/>
        <end position="232"/>
    </location>
</feature>
<reference evidence="2" key="2">
    <citation type="journal article" date="2015" name="Data Brief">
        <title>Shoot transcriptome of the giant reed, Arundo donax.</title>
        <authorList>
            <person name="Barrero R.A."/>
            <person name="Guerrero F.D."/>
            <person name="Moolhuijzen P."/>
            <person name="Goolsby J.A."/>
            <person name="Tidwell J."/>
            <person name="Bellgard S.E."/>
            <person name="Bellgard M.I."/>
        </authorList>
    </citation>
    <scope>NUCLEOTIDE SEQUENCE</scope>
    <source>
        <tissue evidence="2">Shoot tissue taken approximately 20 cm above the soil surface</tissue>
    </source>
</reference>
<sequence length="232" mass="25554">MQCWYNSTPPNTPNLPISRDQTRAHYKLQYFRQNSLGIGFGVVSEDVLSYSRIRHNKKRLRTKVEAKDAAVGEEEFIQRKEERLSNDRIQRSHSLRNLRPPARRTSARQPREQRGGELPRRPELGQPPHERSNPSRALDGELAGRNARGQLRPAPPLLLKSRVRAASVAAAATRGGAAEWQTTTAGSRRETELALVRAGAGAEKTERGSGREASAAGGGNHGGRRCGTAVVQ</sequence>
<evidence type="ECO:0000313" key="2">
    <source>
        <dbReference type="EMBL" id="JAE10036.1"/>
    </source>
</evidence>
<dbReference type="AlphaFoldDB" id="A0A0A9FIT0"/>